<evidence type="ECO:0000256" key="1">
    <source>
        <dbReference type="SAM" id="MobiDB-lite"/>
    </source>
</evidence>
<dbReference type="PANTHER" id="PTHR30441">
    <property type="entry name" value="DUF748 DOMAIN-CONTAINING PROTEIN"/>
    <property type="match status" value="1"/>
</dbReference>
<keyword evidence="2" id="KW-0472">Membrane</keyword>
<dbReference type="RefSeq" id="WP_264279958.1">
    <property type="nucleotide sequence ID" value="NZ_CP107006.1"/>
</dbReference>
<evidence type="ECO:0000256" key="2">
    <source>
        <dbReference type="SAM" id="Phobius"/>
    </source>
</evidence>
<dbReference type="EMBL" id="CP107006">
    <property type="protein sequence ID" value="UYQ91551.1"/>
    <property type="molecule type" value="Genomic_DNA"/>
</dbReference>
<accession>A0ABY6IW10</accession>
<dbReference type="InterPro" id="IPR052894">
    <property type="entry name" value="AsmA-related"/>
</dbReference>
<sequence>MKLKLKKIFKWTGITFVVLIALLIAIPYLFKGKIMAKVKEELNKQLNAKVDFEDVDISLIRRFPRLAVALVDFHVTGLAPFEGDTLIAVHRVEAAMDLMSAIKGDNIKVYSVLVKNPRIHAIVNPDGRVNWDIMKPDTTTATEPEKTDTASGEFALSLQQYAIEDAYITYADRQGNMTLQIDDLDHSGKGDFTQDVFTLKTKTNIGGISFLSGLIPYLHNVKAGMDADVNIDNKTSTYSFKTDKIAINNLQLATEGFFRLLTDSTYGMDIQFKAPSTDFKDILSLVPSVFAADLAKIKTSGSTAFSGYVKGEYTPAMMPGFGINLSIKNGFVQYPDLPKPIKNIQLVVDVTNPDGVPDHTVVNMPQAHLEMDNAPVDMRLLLKTPVSDLYVDAAAKAKLDLSTVNQFYKLEPGTKLAGLLDADIAAKGNLSAIEKSQYEKFDAQGAIILKNMLYSSKDYPDGVKVSDLLMQFTPKNLSVKQFAGQYLGTNFNATGEVNNALAYVLKNDPLNGHLDLAADYINLDKWMATGEPTAAKPAAADTVKTASEPFVVPGNLDFNITAKAGKVHYDKLDLTNLSGNLRIADQAVQLDHVKGNALQGAMDISGSYSTKNSKKNPEIALTYDVKELDIQQTFLAFNTVQKLMPIAQFLGGKISSKLTVNGKLGEDMSPVLNSLNGEGNLLLIQGVLKKFAPLDQLANQLNIAALQDISVRDIKNYIAFQNGRVTVNPFRVKLGNMNMLVGGSHGFDQTLDYTLQIALPRSVIGAKGTSLIDNMVSQANNKGIPVKLSDSVHLQVAMGGSITRPSMKTDLQESVSGVATNLKNQATAIVKAKVDSAKAVARDTLNSVKNQAVNALKDEVKNQLLGKKDSTTSGGNLQNAGKAATNSLKGALNGLVKKKSNNTDSTKNQ</sequence>
<name>A0ABY6IW10_9BACT</name>
<dbReference type="Proteomes" id="UP001162741">
    <property type="component" value="Chromosome"/>
</dbReference>
<feature type="compositionally biased region" description="Polar residues" evidence="1">
    <location>
        <begin position="871"/>
        <end position="888"/>
    </location>
</feature>
<keyword evidence="2" id="KW-0812">Transmembrane</keyword>
<reference evidence="3" key="1">
    <citation type="submission" date="2022-10" db="EMBL/GenBank/DDBJ databases">
        <title>Chitinophaga sp. nov., isolated from soil.</title>
        <authorList>
            <person name="Jeon C.O."/>
        </authorList>
    </citation>
    <scope>NUCLEOTIDE SEQUENCE</scope>
    <source>
        <strain evidence="3">R8</strain>
    </source>
</reference>
<evidence type="ECO:0000313" key="3">
    <source>
        <dbReference type="EMBL" id="UYQ91551.1"/>
    </source>
</evidence>
<organism evidence="3 4">
    <name type="scientific">Chitinophaga horti</name>
    <dbReference type="NCBI Taxonomy" id="2920382"/>
    <lineage>
        <taxon>Bacteria</taxon>
        <taxon>Pseudomonadati</taxon>
        <taxon>Bacteroidota</taxon>
        <taxon>Chitinophagia</taxon>
        <taxon>Chitinophagales</taxon>
        <taxon>Chitinophagaceae</taxon>
        <taxon>Chitinophaga</taxon>
    </lineage>
</organism>
<dbReference type="PANTHER" id="PTHR30441:SF8">
    <property type="entry name" value="DUF748 DOMAIN-CONTAINING PROTEIN"/>
    <property type="match status" value="1"/>
</dbReference>
<keyword evidence="4" id="KW-1185">Reference proteome</keyword>
<evidence type="ECO:0000313" key="4">
    <source>
        <dbReference type="Proteomes" id="UP001162741"/>
    </source>
</evidence>
<feature type="region of interest" description="Disordered" evidence="1">
    <location>
        <begin position="864"/>
        <end position="909"/>
    </location>
</feature>
<keyword evidence="2" id="KW-1133">Transmembrane helix</keyword>
<proteinExistence type="predicted"/>
<feature type="transmembrane region" description="Helical" evidence="2">
    <location>
        <begin position="12"/>
        <end position="30"/>
    </location>
</feature>
<protein>
    <submittedName>
        <fullName evidence="3">Uncharacterized protein</fullName>
    </submittedName>
</protein>
<gene>
    <name evidence="3" type="ORF">MKQ68_15780</name>
</gene>